<name>A0A507EYP3_9FUNG</name>
<dbReference type="PANTHER" id="PTHR31964:SF113">
    <property type="entry name" value="USPA DOMAIN-CONTAINING PROTEIN"/>
    <property type="match status" value="1"/>
</dbReference>
<dbReference type="Gene3D" id="3.40.50.620">
    <property type="entry name" value="HUPs"/>
    <property type="match status" value="1"/>
</dbReference>
<dbReference type="STRING" id="246404.A0A507EYP3"/>
<dbReference type="InterPro" id="IPR006016">
    <property type="entry name" value="UspA"/>
</dbReference>
<dbReference type="Pfam" id="PF00582">
    <property type="entry name" value="Usp"/>
    <property type="match status" value="1"/>
</dbReference>
<proteinExistence type="predicted"/>
<dbReference type="PRINTS" id="PR01438">
    <property type="entry name" value="UNVRSLSTRESS"/>
</dbReference>
<evidence type="ECO:0000313" key="3">
    <source>
        <dbReference type="Proteomes" id="UP000320333"/>
    </source>
</evidence>
<evidence type="ECO:0000313" key="2">
    <source>
        <dbReference type="EMBL" id="TPX68298.1"/>
    </source>
</evidence>
<dbReference type="InterPro" id="IPR014729">
    <property type="entry name" value="Rossmann-like_a/b/a_fold"/>
</dbReference>
<organism evidence="2 3">
    <name type="scientific">Chytriomyces confervae</name>
    <dbReference type="NCBI Taxonomy" id="246404"/>
    <lineage>
        <taxon>Eukaryota</taxon>
        <taxon>Fungi</taxon>
        <taxon>Fungi incertae sedis</taxon>
        <taxon>Chytridiomycota</taxon>
        <taxon>Chytridiomycota incertae sedis</taxon>
        <taxon>Chytridiomycetes</taxon>
        <taxon>Chytridiales</taxon>
        <taxon>Chytriomycetaceae</taxon>
        <taxon>Chytriomyces</taxon>
    </lineage>
</organism>
<accession>A0A507EYP3</accession>
<comment type="caution">
    <text evidence="2">The sequence shown here is derived from an EMBL/GenBank/DDBJ whole genome shotgun (WGS) entry which is preliminary data.</text>
</comment>
<dbReference type="CDD" id="cd23659">
    <property type="entry name" value="USP_At3g01520-like"/>
    <property type="match status" value="1"/>
</dbReference>
<keyword evidence="3" id="KW-1185">Reference proteome</keyword>
<sequence length="182" mass="20271">MASHARTVVFALDESKFSQHALEWSIHNYLHTQDTVILLNVRHRYPDTHVAQQDEALATELEKLEAARCNQSNLLLQHYSKIMDASKFAHKTVSLPCNKNGSIKDTICDYTALVHATVLVMASHGMNVTSRMTLGSVSEYCLRHVACPVLIVRPTSAQLKTMGLVQYFGENDPVHIMVGLGL</sequence>
<gene>
    <name evidence="2" type="ORF">CcCBS67573_g07222</name>
</gene>
<feature type="domain" description="UspA" evidence="1">
    <location>
        <begin position="6"/>
        <end position="153"/>
    </location>
</feature>
<dbReference type="AlphaFoldDB" id="A0A507EYP3"/>
<protein>
    <recommendedName>
        <fullName evidence="1">UspA domain-containing protein</fullName>
    </recommendedName>
</protein>
<evidence type="ECO:0000259" key="1">
    <source>
        <dbReference type="Pfam" id="PF00582"/>
    </source>
</evidence>
<dbReference type="InterPro" id="IPR006015">
    <property type="entry name" value="Universal_stress_UspA"/>
</dbReference>
<dbReference type="OrthoDB" id="2110292at2759"/>
<dbReference type="SUPFAM" id="SSF52402">
    <property type="entry name" value="Adenine nucleotide alpha hydrolases-like"/>
    <property type="match status" value="1"/>
</dbReference>
<reference evidence="2 3" key="1">
    <citation type="journal article" date="2019" name="Sci. Rep.">
        <title>Comparative genomics of chytrid fungi reveal insights into the obligate biotrophic and pathogenic lifestyle of Synchytrium endobioticum.</title>
        <authorList>
            <person name="van de Vossenberg B.T.L.H."/>
            <person name="Warris S."/>
            <person name="Nguyen H.D.T."/>
            <person name="van Gent-Pelzer M.P.E."/>
            <person name="Joly D.L."/>
            <person name="van de Geest H.C."/>
            <person name="Bonants P.J.M."/>
            <person name="Smith D.S."/>
            <person name="Levesque C.A."/>
            <person name="van der Lee T.A.J."/>
        </authorList>
    </citation>
    <scope>NUCLEOTIDE SEQUENCE [LARGE SCALE GENOMIC DNA]</scope>
    <source>
        <strain evidence="2 3">CBS 675.73</strain>
    </source>
</reference>
<dbReference type="EMBL" id="QEAP01000360">
    <property type="protein sequence ID" value="TPX68298.1"/>
    <property type="molecule type" value="Genomic_DNA"/>
</dbReference>
<dbReference type="Proteomes" id="UP000320333">
    <property type="component" value="Unassembled WGS sequence"/>
</dbReference>
<dbReference type="PANTHER" id="PTHR31964">
    <property type="entry name" value="ADENINE NUCLEOTIDE ALPHA HYDROLASES-LIKE SUPERFAMILY PROTEIN"/>
    <property type="match status" value="1"/>
</dbReference>